<dbReference type="GO" id="GO:0000160">
    <property type="term" value="P:phosphorelay signal transduction system"/>
    <property type="evidence" value="ECO:0007669"/>
    <property type="project" value="InterPro"/>
</dbReference>
<reference evidence="3 4" key="1">
    <citation type="submission" date="2019-03" db="EMBL/GenBank/DDBJ databases">
        <title>Ramlibacter rhizophilus CCTCC AB2015357, whole genome shotgun sequence.</title>
        <authorList>
            <person name="Zhang X."/>
            <person name="Feng G."/>
            <person name="Zhu H."/>
        </authorList>
    </citation>
    <scope>NUCLEOTIDE SEQUENCE [LARGE SCALE GENOMIC DNA]</scope>
    <source>
        <strain evidence="3 4">CCTCC AB2015357</strain>
    </source>
</reference>
<sequence>MSFQLFRRPGSVVILDDDPDYLDMLALVLPKHWHLRLHLRPGRCIYGLHREPPLWEIDAWNQQQIVDRWRQGAPLVPQILAYWARTPERFALARVCVVDFSMPGMDGLEVLGELTEWQGARVMLTGQADEQIAVRAFNRGLIDQFIPKQLPDISRRLIDAVESLLANAHPRHSQIWRATLSPDQNASLKLPGVEQALQEFAATRWVEWIAIGAPFGILGMDDAGNVSWLQLEPREGLNALAELAALEHLDEPALAEIRQGRSLVNLELRQALGMTGPCEPVAAFSLGESSPLVAALFPVPASVLPAPVLGYQAWMADQGPRHVED</sequence>
<feature type="domain" description="Response regulatory" evidence="2">
    <location>
        <begin position="11"/>
        <end position="162"/>
    </location>
</feature>
<dbReference type="InterPro" id="IPR011006">
    <property type="entry name" value="CheY-like_superfamily"/>
</dbReference>
<dbReference type="SUPFAM" id="SSF52172">
    <property type="entry name" value="CheY-like"/>
    <property type="match status" value="1"/>
</dbReference>
<evidence type="ECO:0000313" key="4">
    <source>
        <dbReference type="Proteomes" id="UP000297564"/>
    </source>
</evidence>
<dbReference type="Proteomes" id="UP000297564">
    <property type="component" value="Unassembled WGS sequence"/>
</dbReference>
<dbReference type="Pfam" id="PF00072">
    <property type="entry name" value="Response_reg"/>
    <property type="match status" value="1"/>
</dbReference>
<evidence type="ECO:0000259" key="2">
    <source>
        <dbReference type="PROSITE" id="PS50110"/>
    </source>
</evidence>
<dbReference type="RefSeq" id="WP_135285192.1">
    <property type="nucleotide sequence ID" value="NZ_SMLL01000004.1"/>
</dbReference>
<proteinExistence type="predicted"/>
<gene>
    <name evidence="3" type="ORF">EZ242_10915</name>
</gene>
<protein>
    <submittedName>
        <fullName evidence="3">Response regulator</fullName>
    </submittedName>
</protein>
<keyword evidence="4" id="KW-1185">Reference proteome</keyword>
<feature type="modified residue" description="4-aspartylphosphate" evidence="1">
    <location>
        <position position="99"/>
    </location>
</feature>
<evidence type="ECO:0000313" key="3">
    <source>
        <dbReference type="EMBL" id="TFY99649.1"/>
    </source>
</evidence>
<comment type="caution">
    <text evidence="3">The sequence shown here is derived from an EMBL/GenBank/DDBJ whole genome shotgun (WGS) entry which is preliminary data.</text>
</comment>
<dbReference type="OrthoDB" id="5697380at2"/>
<dbReference type="PROSITE" id="PS50110">
    <property type="entry name" value="RESPONSE_REGULATORY"/>
    <property type="match status" value="1"/>
</dbReference>
<organism evidence="3 4">
    <name type="scientific">Ramlibacter rhizophilus</name>
    <dbReference type="NCBI Taxonomy" id="1781167"/>
    <lineage>
        <taxon>Bacteria</taxon>
        <taxon>Pseudomonadati</taxon>
        <taxon>Pseudomonadota</taxon>
        <taxon>Betaproteobacteria</taxon>
        <taxon>Burkholderiales</taxon>
        <taxon>Comamonadaceae</taxon>
        <taxon>Ramlibacter</taxon>
    </lineage>
</organism>
<dbReference type="InterPro" id="IPR001789">
    <property type="entry name" value="Sig_transdc_resp-reg_receiver"/>
</dbReference>
<name>A0A4Z0BMK6_9BURK</name>
<dbReference type="AlphaFoldDB" id="A0A4Z0BMK6"/>
<dbReference type="Gene3D" id="3.40.50.2300">
    <property type="match status" value="1"/>
</dbReference>
<evidence type="ECO:0000256" key="1">
    <source>
        <dbReference type="PROSITE-ProRule" id="PRU00169"/>
    </source>
</evidence>
<dbReference type="EMBL" id="SMLL01000004">
    <property type="protein sequence ID" value="TFY99649.1"/>
    <property type="molecule type" value="Genomic_DNA"/>
</dbReference>
<accession>A0A4Z0BMK6</accession>
<keyword evidence="1" id="KW-0597">Phosphoprotein</keyword>